<dbReference type="Proteomes" id="UP001250932">
    <property type="component" value="Unassembled WGS sequence"/>
</dbReference>
<dbReference type="InterPro" id="IPR004610">
    <property type="entry name" value="RecJ"/>
</dbReference>
<evidence type="ECO:0000259" key="8">
    <source>
        <dbReference type="Pfam" id="PF02272"/>
    </source>
</evidence>
<comment type="caution">
    <text evidence="10">The sequence shown here is derived from an EMBL/GenBank/DDBJ whole genome shotgun (WGS) entry which is preliminary data.</text>
</comment>
<dbReference type="PANTHER" id="PTHR30255:SF2">
    <property type="entry name" value="SINGLE-STRANDED-DNA-SPECIFIC EXONUCLEASE RECJ"/>
    <property type="match status" value="1"/>
</dbReference>
<feature type="domain" description="DHHA1" evidence="8">
    <location>
        <begin position="347"/>
        <end position="438"/>
    </location>
</feature>
<feature type="coiled-coil region" evidence="6">
    <location>
        <begin position="311"/>
        <end position="338"/>
    </location>
</feature>
<evidence type="ECO:0000313" key="11">
    <source>
        <dbReference type="Proteomes" id="UP001250932"/>
    </source>
</evidence>
<dbReference type="Pfam" id="PF17768">
    <property type="entry name" value="RecJ_OB"/>
    <property type="match status" value="1"/>
</dbReference>
<keyword evidence="4" id="KW-0378">Hydrolase</keyword>
<dbReference type="InterPro" id="IPR003156">
    <property type="entry name" value="DHHA1_dom"/>
</dbReference>
<evidence type="ECO:0000313" key="10">
    <source>
        <dbReference type="EMBL" id="MDT7043874.1"/>
    </source>
</evidence>
<dbReference type="RefSeq" id="WP_313834460.1">
    <property type="nucleotide sequence ID" value="NZ_JAQOUE010000002.1"/>
</dbReference>
<reference evidence="10 11" key="1">
    <citation type="journal article" date="2023" name="ISME J.">
        <title>Cultivation and genomic characterization of novel and ubiquitous marine nitrite-oxidizing bacteria from the Nitrospirales.</title>
        <authorList>
            <person name="Mueller A.J."/>
            <person name="Daebeler A."/>
            <person name="Herbold C.W."/>
            <person name="Kirkegaard R.H."/>
            <person name="Daims H."/>
        </authorList>
    </citation>
    <scope>NUCLEOTIDE SEQUENCE [LARGE SCALE GENOMIC DNA]</scope>
    <source>
        <strain evidence="10 11">EB</strain>
    </source>
</reference>
<keyword evidence="11" id="KW-1185">Reference proteome</keyword>
<evidence type="ECO:0000256" key="5">
    <source>
        <dbReference type="ARBA" id="ARBA00022839"/>
    </source>
</evidence>
<dbReference type="InterPro" id="IPR051673">
    <property type="entry name" value="SSDNA_exonuclease_RecJ"/>
</dbReference>
<dbReference type="PANTHER" id="PTHR30255">
    <property type="entry name" value="SINGLE-STRANDED-DNA-SPECIFIC EXONUCLEASE RECJ"/>
    <property type="match status" value="1"/>
</dbReference>
<name>A0ABU3KBK1_9BACT</name>
<evidence type="ECO:0000259" key="7">
    <source>
        <dbReference type="Pfam" id="PF01368"/>
    </source>
</evidence>
<dbReference type="InterPro" id="IPR038763">
    <property type="entry name" value="DHH_sf"/>
</dbReference>
<dbReference type="InterPro" id="IPR001667">
    <property type="entry name" value="DDH_dom"/>
</dbReference>
<evidence type="ECO:0000256" key="3">
    <source>
        <dbReference type="ARBA" id="ARBA00022722"/>
    </source>
</evidence>
<dbReference type="Pfam" id="PF01368">
    <property type="entry name" value="DHH"/>
    <property type="match status" value="1"/>
</dbReference>
<accession>A0ABU3KBK1</accession>
<keyword evidence="3" id="KW-0540">Nuclease</keyword>
<proteinExistence type="inferred from homology"/>
<feature type="domain" description="RecJ OB" evidence="9">
    <location>
        <begin position="455"/>
        <end position="561"/>
    </location>
</feature>
<evidence type="ECO:0000256" key="1">
    <source>
        <dbReference type="ARBA" id="ARBA00005915"/>
    </source>
</evidence>
<gene>
    <name evidence="10" type="primary">recJ</name>
    <name evidence="10" type="ORF">PPG34_16100</name>
</gene>
<dbReference type="Pfam" id="PF02272">
    <property type="entry name" value="DHHA1"/>
    <property type="match status" value="1"/>
</dbReference>
<dbReference type="NCBIfam" id="TIGR00644">
    <property type="entry name" value="recJ"/>
    <property type="match status" value="1"/>
</dbReference>
<keyword evidence="6" id="KW-0175">Coiled coil</keyword>
<evidence type="ECO:0000259" key="9">
    <source>
        <dbReference type="Pfam" id="PF17768"/>
    </source>
</evidence>
<dbReference type="InterPro" id="IPR041122">
    <property type="entry name" value="RecJ_OB"/>
</dbReference>
<protein>
    <recommendedName>
        <fullName evidence="2">Single-stranded-DNA-specific exonuclease RecJ</fullName>
    </recommendedName>
</protein>
<comment type="similarity">
    <text evidence="1">Belongs to the RecJ family.</text>
</comment>
<sequence>MMTKKHWITRSVNQEQVLALAEAMEVSPITAKVLWGRGVRDSGHARQWLSNGGGSGHDPFLLPDMEKCVDRLERAIRQKERICFYGDYDVDGISATSLHLSFFRSLGAHAEVYIPHRQEEGYGLNERAIRKLADCQVSLMLTADCGTTSHQEIALAQRLGIDVIVTDHHQFQDDVPQPFAFINPYRSDNLYPFQGLCSGGLAYKVIHAYFKKYGGRDVVPEDGLDLVALSSVADVMPLRDENRVFVREGLRHINEGRRCGIRALKQVLGIAGSCSASTIGFRLAPVINAAGRLAHAELGVRLLTSGSDEEALSLAQKLEHMNRQRREIEQEIFEEAKACVEEARESPVIVVGKPGWHVGVVGIVASRLVERYHRPAVVVAFDQDGMGKGSARSVPGYNVFDSLAQCQEHLLAFGGHPAAAGVTVSFDSFSRFQQKMFEVATGNMTSELKIPVLDIDAEINLSEVQPRLLKEFDALDPFGMGNPEPTLSALGVTVLEKRIVGDNHLKLVVRHNGSVPIECIGFRMGEWLPTLNGAGRQYDVAFIPEINRWKGYDRIQLRMRDLRICEGT</sequence>
<dbReference type="Gene3D" id="3.10.310.30">
    <property type="match status" value="1"/>
</dbReference>
<dbReference type="GO" id="GO:0004527">
    <property type="term" value="F:exonuclease activity"/>
    <property type="evidence" value="ECO:0007669"/>
    <property type="project" value="UniProtKB-KW"/>
</dbReference>
<feature type="domain" description="DDH" evidence="7">
    <location>
        <begin position="81"/>
        <end position="229"/>
    </location>
</feature>
<dbReference type="SUPFAM" id="SSF64182">
    <property type="entry name" value="DHH phosphoesterases"/>
    <property type="match status" value="1"/>
</dbReference>
<keyword evidence="5 10" id="KW-0269">Exonuclease</keyword>
<evidence type="ECO:0000256" key="4">
    <source>
        <dbReference type="ARBA" id="ARBA00022801"/>
    </source>
</evidence>
<evidence type="ECO:0000256" key="6">
    <source>
        <dbReference type="SAM" id="Coils"/>
    </source>
</evidence>
<dbReference type="EMBL" id="JAQOUE010000002">
    <property type="protein sequence ID" value="MDT7043874.1"/>
    <property type="molecule type" value="Genomic_DNA"/>
</dbReference>
<organism evidence="10 11">
    <name type="scientific">Candidatus Nitronereus thalassa</name>
    <dbReference type="NCBI Taxonomy" id="3020898"/>
    <lineage>
        <taxon>Bacteria</taxon>
        <taxon>Pseudomonadati</taxon>
        <taxon>Nitrospirota</taxon>
        <taxon>Nitrospiria</taxon>
        <taxon>Nitrospirales</taxon>
        <taxon>Nitrospiraceae</taxon>
        <taxon>Candidatus Nitronereus</taxon>
    </lineage>
</organism>
<dbReference type="Gene3D" id="3.90.1640.30">
    <property type="match status" value="1"/>
</dbReference>
<evidence type="ECO:0000256" key="2">
    <source>
        <dbReference type="ARBA" id="ARBA00019841"/>
    </source>
</evidence>